<sequence length="420" mass="48550">MYYEQIWKEMEEKTFITHQSDCDYTSIHLYIDKYSNIKQLEISPEQAIKLRQQVAQSNKKQNKEKKLDDGYYLIEIYSTEISGSDSNTALDVDIIILMKNRHGGYITADKYSSLKWIKQKNILKNYFLLKYKIHYGIVTADVLSCLKRTVLRMLSIIVAFGYGLVKQQTIIRLNTKHDETNNKVLISQIPLAVDDVFWYILFSIILLVIVFLFCSSNNNQRYTFVLLLDQSDNDDDDEFDDGDEGKGEITLTLSENNDQLWIKNTGASRLMLVAECLTSLLFSFEWTLYLPIVFTAALVSLDVPVSAIMGLRINRFNRNSDDNNNTDDDDGYSDTSDEATFEVQRCFIHIDTESIQLSDDMPHFSNRSCFINELNEILSRFNDYLNKINNEPSQALSRLAAITKRTGIVVNNNEDENRLF</sequence>
<gene>
    <name evidence="2" type="ORF">FNK824_LOCUS1197</name>
</gene>
<dbReference type="PANTHER" id="PTHR46070:SF1">
    <property type="entry name" value="PINSTRIPE, ISOFORM A"/>
    <property type="match status" value="1"/>
</dbReference>
<dbReference type="GO" id="GO:0031267">
    <property type="term" value="F:small GTPase binding"/>
    <property type="evidence" value="ECO:0007669"/>
    <property type="project" value="InterPro"/>
</dbReference>
<dbReference type="Gene3D" id="3.40.50.11500">
    <property type="match status" value="1"/>
</dbReference>
<evidence type="ECO:0000256" key="1">
    <source>
        <dbReference type="SAM" id="Phobius"/>
    </source>
</evidence>
<keyword evidence="1" id="KW-1133">Transmembrane helix</keyword>
<evidence type="ECO:0000313" key="3">
    <source>
        <dbReference type="Proteomes" id="UP000663874"/>
    </source>
</evidence>
<proteinExistence type="predicted"/>
<dbReference type="InterPro" id="IPR043153">
    <property type="entry name" value="DENN_C"/>
</dbReference>
<dbReference type="InterPro" id="IPR047278">
    <property type="entry name" value="DEN5A/B"/>
</dbReference>
<organism evidence="2 3">
    <name type="scientific">Rotaria sordida</name>
    <dbReference type="NCBI Taxonomy" id="392033"/>
    <lineage>
        <taxon>Eukaryota</taxon>
        <taxon>Metazoa</taxon>
        <taxon>Spiralia</taxon>
        <taxon>Gnathifera</taxon>
        <taxon>Rotifera</taxon>
        <taxon>Eurotatoria</taxon>
        <taxon>Bdelloidea</taxon>
        <taxon>Philodinida</taxon>
        <taxon>Philodinidae</taxon>
        <taxon>Rotaria</taxon>
    </lineage>
</organism>
<keyword evidence="1" id="KW-0472">Membrane</keyword>
<keyword evidence="1" id="KW-0812">Transmembrane</keyword>
<accession>A0A818KQ90</accession>
<comment type="caution">
    <text evidence="2">The sequence shown here is derived from an EMBL/GenBank/DDBJ whole genome shotgun (WGS) entry which is preliminary data.</text>
</comment>
<name>A0A818KQ90_9BILA</name>
<evidence type="ECO:0000313" key="2">
    <source>
        <dbReference type="EMBL" id="CAF3555866.1"/>
    </source>
</evidence>
<dbReference type="EMBL" id="CAJOBE010000059">
    <property type="protein sequence ID" value="CAF3555866.1"/>
    <property type="molecule type" value="Genomic_DNA"/>
</dbReference>
<dbReference type="GO" id="GO:0005085">
    <property type="term" value="F:guanyl-nucleotide exchange factor activity"/>
    <property type="evidence" value="ECO:0007669"/>
    <property type="project" value="InterPro"/>
</dbReference>
<dbReference type="PANTHER" id="PTHR46070">
    <property type="entry name" value="PINSTRIPE, ISOFORM A"/>
    <property type="match status" value="1"/>
</dbReference>
<reference evidence="2" key="1">
    <citation type="submission" date="2021-02" db="EMBL/GenBank/DDBJ databases">
        <authorList>
            <person name="Nowell W R."/>
        </authorList>
    </citation>
    <scope>NUCLEOTIDE SEQUENCE</scope>
</reference>
<dbReference type="AlphaFoldDB" id="A0A818KQ90"/>
<feature type="transmembrane region" description="Helical" evidence="1">
    <location>
        <begin position="196"/>
        <end position="214"/>
    </location>
</feature>
<dbReference type="Proteomes" id="UP000663874">
    <property type="component" value="Unassembled WGS sequence"/>
</dbReference>
<feature type="transmembrane region" description="Helical" evidence="1">
    <location>
        <begin position="290"/>
        <end position="311"/>
    </location>
</feature>
<protein>
    <submittedName>
        <fullName evidence="2">Uncharacterized protein</fullName>
    </submittedName>
</protein>